<gene>
    <name evidence="2" type="ORF">ElyMa_006106600</name>
</gene>
<organism evidence="2 3">
    <name type="scientific">Elysia marginata</name>
    <dbReference type="NCBI Taxonomy" id="1093978"/>
    <lineage>
        <taxon>Eukaryota</taxon>
        <taxon>Metazoa</taxon>
        <taxon>Spiralia</taxon>
        <taxon>Lophotrochozoa</taxon>
        <taxon>Mollusca</taxon>
        <taxon>Gastropoda</taxon>
        <taxon>Heterobranchia</taxon>
        <taxon>Euthyneura</taxon>
        <taxon>Panpulmonata</taxon>
        <taxon>Sacoglossa</taxon>
        <taxon>Placobranchoidea</taxon>
        <taxon>Plakobranchidae</taxon>
        <taxon>Elysia</taxon>
    </lineage>
</organism>
<evidence type="ECO:0008006" key="4">
    <source>
        <dbReference type="Google" id="ProtNLM"/>
    </source>
</evidence>
<protein>
    <recommendedName>
        <fullName evidence="4">Ig-like domain-containing protein</fullName>
    </recommendedName>
</protein>
<dbReference type="Proteomes" id="UP000762676">
    <property type="component" value="Unassembled WGS sequence"/>
</dbReference>
<sequence length="555" mass="61597">MRIDEFNLLLSLAIVHVSVVYSVGQQGIGIKCPQEAVPIVPEDEADIVASLEKLENCQDNYDQRLWGTCTVLDEKEHSDVQFFFTTHNDALTSFYTKREARVFYNKSETHVVRKGSYCVYQSTARFRIPVGMFEKAGAKGASFGCINDHLSTQSNTVQVKRLFQPCQPEFEANFDLEPSTVRLGNILRFRCHARVGLAGKLTWVILTKDGGIIQTSRLNDSVANDAAIVDGSLDESDQVQGPTITSAMTFPVPRLFNGSRIACLVSANLQSGTHIWQIIKKLGNLAEVTDPIQVLSPGKEPVVTIFYHEKPDTLYFYEHLSAHCAAQMEPHDKGNLKWTILMGGKVYFWTITGEEINTTHSDNAKQLRDVKISILDAFTSASGKLYKAIRIYAKLGSNFQGGQLECHHTLASNVVQKSAPKSFTVKYAPQSPDITSQYVSVDSKPATEIVCKSYVGTDGYLVWSLSRPKKPNVTWGYDVTGKRFGSAVEDVFLHPPTTSYTQENGPALKTAATIKISYKVDSAVVMCMSSLDRQVLNPHPRTFYNSVDISVMGKF</sequence>
<comment type="caution">
    <text evidence="2">The sequence shown here is derived from an EMBL/GenBank/DDBJ whole genome shotgun (WGS) entry which is preliminary data.</text>
</comment>
<reference evidence="2 3" key="1">
    <citation type="journal article" date="2021" name="Elife">
        <title>Chloroplast acquisition without the gene transfer in kleptoplastic sea slugs, Plakobranchus ocellatus.</title>
        <authorList>
            <person name="Maeda T."/>
            <person name="Takahashi S."/>
            <person name="Yoshida T."/>
            <person name="Shimamura S."/>
            <person name="Takaki Y."/>
            <person name="Nagai Y."/>
            <person name="Toyoda A."/>
            <person name="Suzuki Y."/>
            <person name="Arimoto A."/>
            <person name="Ishii H."/>
            <person name="Satoh N."/>
            <person name="Nishiyama T."/>
            <person name="Hasebe M."/>
            <person name="Maruyama T."/>
            <person name="Minagawa J."/>
            <person name="Obokata J."/>
            <person name="Shigenobu S."/>
        </authorList>
    </citation>
    <scope>NUCLEOTIDE SEQUENCE [LARGE SCALE GENOMIC DNA]</scope>
</reference>
<keyword evidence="3" id="KW-1185">Reference proteome</keyword>
<feature type="chain" id="PRO_5043741501" description="Ig-like domain-containing protein" evidence="1">
    <location>
        <begin position="23"/>
        <end position="555"/>
    </location>
</feature>
<proteinExistence type="predicted"/>
<evidence type="ECO:0000313" key="2">
    <source>
        <dbReference type="EMBL" id="GFR88710.1"/>
    </source>
</evidence>
<feature type="signal peptide" evidence="1">
    <location>
        <begin position="1"/>
        <end position="22"/>
    </location>
</feature>
<name>A0AAV4GVK1_9GAST</name>
<keyword evidence="1" id="KW-0732">Signal</keyword>
<dbReference type="AlphaFoldDB" id="A0AAV4GVK1"/>
<evidence type="ECO:0000313" key="3">
    <source>
        <dbReference type="Proteomes" id="UP000762676"/>
    </source>
</evidence>
<evidence type="ECO:0000256" key="1">
    <source>
        <dbReference type="SAM" id="SignalP"/>
    </source>
</evidence>
<accession>A0AAV4GVK1</accession>
<dbReference type="EMBL" id="BMAT01012253">
    <property type="protein sequence ID" value="GFR88710.1"/>
    <property type="molecule type" value="Genomic_DNA"/>
</dbReference>